<proteinExistence type="predicted"/>
<dbReference type="EMBL" id="LAZR01007827">
    <property type="protein sequence ID" value="KKM82665.1"/>
    <property type="molecule type" value="Genomic_DNA"/>
</dbReference>
<name>A0A0F9N1D4_9ZZZZ</name>
<sequence length="77" mass="9232">MTDKDFNYWNQDRVLLRTLHSMRQERYWSSDEEPYFVCPTDGEQIDMHLCTMNLALDYIEELEASLKAAQRALTRVE</sequence>
<protein>
    <submittedName>
        <fullName evidence="1">Uncharacterized protein</fullName>
    </submittedName>
</protein>
<gene>
    <name evidence="1" type="ORF">LCGC14_1317310</name>
</gene>
<comment type="caution">
    <text evidence="1">The sequence shown here is derived from an EMBL/GenBank/DDBJ whole genome shotgun (WGS) entry which is preliminary data.</text>
</comment>
<reference evidence="1" key="1">
    <citation type="journal article" date="2015" name="Nature">
        <title>Complex archaea that bridge the gap between prokaryotes and eukaryotes.</title>
        <authorList>
            <person name="Spang A."/>
            <person name="Saw J.H."/>
            <person name="Jorgensen S.L."/>
            <person name="Zaremba-Niedzwiedzka K."/>
            <person name="Martijn J."/>
            <person name="Lind A.E."/>
            <person name="van Eijk R."/>
            <person name="Schleper C."/>
            <person name="Guy L."/>
            <person name="Ettema T.J."/>
        </authorList>
    </citation>
    <scope>NUCLEOTIDE SEQUENCE</scope>
</reference>
<accession>A0A0F9N1D4</accession>
<evidence type="ECO:0000313" key="1">
    <source>
        <dbReference type="EMBL" id="KKM82665.1"/>
    </source>
</evidence>
<dbReference type="AlphaFoldDB" id="A0A0F9N1D4"/>
<organism evidence="1">
    <name type="scientific">marine sediment metagenome</name>
    <dbReference type="NCBI Taxonomy" id="412755"/>
    <lineage>
        <taxon>unclassified sequences</taxon>
        <taxon>metagenomes</taxon>
        <taxon>ecological metagenomes</taxon>
    </lineage>
</organism>